<dbReference type="InterPro" id="IPR018957">
    <property type="entry name" value="Znf_C3HC4_RING-type"/>
</dbReference>
<dbReference type="Pfam" id="PF00097">
    <property type="entry name" value="zf-C3HC4"/>
    <property type="match status" value="1"/>
</dbReference>
<evidence type="ECO:0000256" key="1">
    <source>
        <dbReference type="ARBA" id="ARBA00022723"/>
    </source>
</evidence>
<accession>A0A7S4EFS5</accession>
<sequence>METNHETTSMNGTLSAAGLLVESNKATEEMRRSISKFASLLICPLCNKIFDRPATLSACAHTFCMNCIDAYSANNSVCPVQGCGMPMSIVGSNGGSFRKLNLQISQTIESLQLICNSVNQSKEHWWLSPATLRSIQEIRASELVKDQKESMFDEEQEENDDRNDFSGDWGQMKNEDNGDEGEEMIDLQASEDDEQLCVQTEDEQGTDGNISDDETI</sequence>
<dbReference type="GO" id="GO:0008270">
    <property type="term" value="F:zinc ion binding"/>
    <property type="evidence" value="ECO:0007669"/>
    <property type="project" value="UniProtKB-KW"/>
</dbReference>
<dbReference type="InterPro" id="IPR013083">
    <property type="entry name" value="Znf_RING/FYVE/PHD"/>
</dbReference>
<keyword evidence="1" id="KW-0479">Metal-binding</keyword>
<dbReference type="InterPro" id="IPR001841">
    <property type="entry name" value="Znf_RING"/>
</dbReference>
<feature type="compositionally biased region" description="Acidic residues" evidence="5">
    <location>
        <begin position="177"/>
        <end position="216"/>
    </location>
</feature>
<feature type="region of interest" description="Disordered" evidence="5">
    <location>
        <begin position="146"/>
        <end position="216"/>
    </location>
</feature>
<gene>
    <name evidence="7" type="ORF">PAUS00366_LOCUS2289</name>
</gene>
<keyword evidence="2 4" id="KW-0863">Zinc-finger</keyword>
<keyword evidence="3" id="KW-0862">Zinc</keyword>
<evidence type="ECO:0000256" key="2">
    <source>
        <dbReference type="ARBA" id="ARBA00022771"/>
    </source>
</evidence>
<evidence type="ECO:0000259" key="6">
    <source>
        <dbReference type="PROSITE" id="PS50089"/>
    </source>
</evidence>
<dbReference type="InterPro" id="IPR017907">
    <property type="entry name" value="Znf_RING_CS"/>
</dbReference>
<feature type="compositionally biased region" description="Acidic residues" evidence="5">
    <location>
        <begin position="152"/>
        <end position="161"/>
    </location>
</feature>
<evidence type="ECO:0000256" key="3">
    <source>
        <dbReference type="ARBA" id="ARBA00022833"/>
    </source>
</evidence>
<dbReference type="AlphaFoldDB" id="A0A7S4EFS5"/>
<reference evidence="7" key="1">
    <citation type="submission" date="2021-01" db="EMBL/GenBank/DDBJ databases">
        <authorList>
            <person name="Corre E."/>
            <person name="Pelletier E."/>
            <person name="Niang G."/>
            <person name="Scheremetjew M."/>
            <person name="Finn R."/>
            <person name="Kale V."/>
            <person name="Holt S."/>
            <person name="Cochrane G."/>
            <person name="Meng A."/>
            <person name="Brown T."/>
            <person name="Cohen L."/>
        </authorList>
    </citation>
    <scope>NUCLEOTIDE SEQUENCE</scope>
    <source>
        <strain evidence="7">10249 10 AB</strain>
    </source>
</reference>
<protein>
    <recommendedName>
        <fullName evidence="6">RING-type domain-containing protein</fullName>
    </recommendedName>
</protein>
<dbReference type="Gene3D" id="3.30.40.10">
    <property type="entry name" value="Zinc/RING finger domain, C3HC4 (zinc finger)"/>
    <property type="match status" value="1"/>
</dbReference>
<name>A0A7S4EFS5_9STRA</name>
<dbReference type="PROSITE" id="PS50089">
    <property type="entry name" value="ZF_RING_2"/>
    <property type="match status" value="1"/>
</dbReference>
<evidence type="ECO:0000313" key="7">
    <source>
        <dbReference type="EMBL" id="CAE0709569.1"/>
    </source>
</evidence>
<feature type="domain" description="RING-type" evidence="6">
    <location>
        <begin position="43"/>
        <end position="80"/>
    </location>
</feature>
<evidence type="ECO:0000256" key="5">
    <source>
        <dbReference type="SAM" id="MobiDB-lite"/>
    </source>
</evidence>
<dbReference type="SUPFAM" id="SSF57850">
    <property type="entry name" value="RING/U-box"/>
    <property type="match status" value="1"/>
</dbReference>
<proteinExistence type="predicted"/>
<dbReference type="EMBL" id="HBIX01003013">
    <property type="protein sequence ID" value="CAE0709569.1"/>
    <property type="molecule type" value="Transcribed_RNA"/>
</dbReference>
<dbReference type="PROSITE" id="PS00518">
    <property type="entry name" value="ZF_RING_1"/>
    <property type="match status" value="1"/>
</dbReference>
<organism evidence="7">
    <name type="scientific">Pseudo-nitzschia australis</name>
    <dbReference type="NCBI Taxonomy" id="44445"/>
    <lineage>
        <taxon>Eukaryota</taxon>
        <taxon>Sar</taxon>
        <taxon>Stramenopiles</taxon>
        <taxon>Ochrophyta</taxon>
        <taxon>Bacillariophyta</taxon>
        <taxon>Bacillariophyceae</taxon>
        <taxon>Bacillariophycidae</taxon>
        <taxon>Bacillariales</taxon>
        <taxon>Bacillariaceae</taxon>
        <taxon>Pseudo-nitzschia</taxon>
    </lineage>
</organism>
<evidence type="ECO:0000256" key="4">
    <source>
        <dbReference type="PROSITE-ProRule" id="PRU00175"/>
    </source>
</evidence>